<reference evidence="2" key="1">
    <citation type="submission" date="2017-11" db="EMBL/GenBank/DDBJ databases">
        <authorList>
            <person name="Zhu W."/>
        </authorList>
    </citation>
    <scope>NUCLEOTIDE SEQUENCE [LARGE SCALE GENOMIC DNA]</scope>
    <source>
        <strain evidence="2">CAU 1183</strain>
    </source>
</reference>
<sequence length="644" mass="75196">MLEKNNEYPKKDKSNTHRFENLSQEFFDINNWFYPKKDIQITQYQYKFLIKSKSQEVKYLTLFENNTNFSLINIDRQKIKIGAENTIKISGTKTDSIDLIIYLLEYDGEFRQVRKKRIPFNHLTSFHTTSSTEYCRIAIRLSGQGELEIFNVFTSDSIPKATRIQKREEKSLSQIRVAAILDDEYLSNIAEIVSIISLDMWDEMLNKSIPDFMLIDSSWQCKDSEEIINDRTYQAIKRITLWCKTNHIPIVFWDLGASTHVGVMREISSFIDYIFTVDDKLIPVYRDLVDHDNIYHLPYGVNPKVHNPTELNKAIVNRFFDDKLTVPKKKLSISSFKNYDAKLSELGVGMINPEMDMEQSFLANSKKGNSLLLNNKNKGRSSRFISKIEIEALASGIPIIYHSPLKAFPVTALASNDLESVNMLSSNPQLYREISSKNRREIFRNHTYQNRIQFILDCISIPFKVPSLDVTLLFTAHSKEAFYKVMDMINNQSYQQIKIIALISVFDGFEEIYNQYNHDCIQVYLEDYVYEKYSISELIDTRYVTVLNPDYSYGEYYVEDNIHAFCYSKAACIGQKGFSEDGKSHRYQEAEFEYVNEIESYTAFFEVEAINDCSINELIHHQDDVIEKLIIQKNKKMFSNEQLL</sequence>
<organism evidence="1 2">
    <name type="scientific">Oceanobacillus arenosus</name>
    <dbReference type="NCBI Taxonomy" id="1229153"/>
    <lineage>
        <taxon>Bacteria</taxon>
        <taxon>Bacillati</taxon>
        <taxon>Bacillota</taxon>
        <taxon>Bacilli</taxon>
        <taxon>Bacillales</taxon>
        <taxon>Bacillaceae</taxon>
        <taxon>Oceanobacillus</taxon>
    </lineage>
</organism>
<evidence type="ECO:0000313" key="1">
    <source>
        <dbReference type="EMBL" id="RDW22225.1"/>
    </source>
</evidence>
<dbReference type="EMBL" id="PIOC01000001">
    <property type="protein sequence ID" value="RDW22225.1"/>
    <property type="molecule type" value="Genomic_DNA"/>
</dbReference>
<evidence type="ECO:0000313" key="2">
    <source>
        <dbReference type="Proteomes" id="UP000257143"/>
    </source>
</evidence>
<proteinExistence type="predicted"/>
<dbReference type="OrthoDB" id="7019976at2"/>
<dbReference type="AlphaFoldDB" id="A0A3D8Q485"/>
<dbReference type="Proteomes" id="UP000257143">
    <property type="component" value="Unassembled WGS sequence"/>
</dbReference>
<dbReference type="RefSeq" id="WP_115771085.1">
    <property type="nucleotide sequence ID" value="NZ_PIOC01000001.1"/>
</dbReference>
<name>A0A3D8Q485_9BACI</name>
<accession>A0A3D8Q485</accession>
<comment type="caution">
    <text evidence="1">The sequence shown here is derived from an EMBL/GenBank/DDBJ whole genome shotgun (WGS) entry which is preliminary data.</text>
</comment>
<keyword evidence="2" id="KW-1185">Reference proteome</keyword>
<gene>
    <name evidence="1" type="ORF">CWR48_00525</name>
</gene>
<protein>
    <submittedName>
        <fullName evidence="1">Uncharacterized protein</fullName>
    </submittedName>
</protein>